<dbReference type="EMBL" id="JH711592">
    <property type="protein sequence ID" value="EIW74348.1"/>
    <property type="molecule type" value="Genomic_DNA"/>
</dbReference>
<evidence type="ECO:0000313" key="4">
    <source>
        <dbReference type="Proteomes" id="UP000053558"/>
    </source>
</evidence>
<protein>
    <submittedName>
        <fullName evidence="3">Uncharacterized protein</fullName>
    </submittedName>
</protein>
<dbReference type="Proteomes" id="UP000053558">
    <property type="component" value="Unassembled WGS sequence"/>
</dbReference>
<dbReference type="RefSeq" id="XP_007775369.1">
    <property type="nucleotide sequence ID" value="XM_007777179.1"/>
</dbReference>
<reference evidence="4" key="1">
    <citation type="journal article" date="2012" name="Science">
        <title>The Paleozoic origin of enzymatic lignin decomposition reconstructed from 31 fungal genomes.</title>
        <authorList>
            <person name="Floudas D."/>
            <person name="Binder M."/>
            <person name="Riley R."/>
            <person name="Barry K."/>
            <person name="Blanchette R.A."/>
            <person name="Henrissat B."/>
            <person name="Martinez A.T."/>
            <person name="Otillar R."/>
            <person name="Spatafora J.W."/>
            <person name="Yadav J.S."/>
            <person name="Aerts A."/>
            <person name="Benoit I."/>
            <person name="Boyd A."/>
            <person name="Carlson A."/>
            <person name="Copeland A."/>
            <person name="Coutinho P.M."/>
            <person name="de Vries R.P."/>
            <person name="Ferreira P."/>
            <person name="Findley K."/>
            <person name="Foster B."/>
            <person name="Gaskell J."/>
            <person name="Glotzer D."/>
            <person name="Gorecki P."/>
            <person name="Heitman J."/>
            <person name="Hesse C."/>
            <person name="Hori C."/>
            <person name="Igarashi K."/>
            <person name="Jurgens J.A."/>
            <person name="Kallen N."/>
            <person name="Kersten P."/>
            <person name="Kohler A."/>
            <person name="Kuees U."/>
            <person name="Kumar T.K.A."/>
            <person name="Kuo A."/>
            <person name="LaButti K."/>
            <person name="Larrondo L.F."/>
            <person name="Lindquist E."/>
            <person name="Ling A."/>
            <person name="Lombard V."/>
            <person name="Lucas S."/>
            <person name="Lundell T."/>
            <person name="Martin R."/>
            <person name="McLaughlin D.J."/>
            <person name="Morgenstern I."/>
            <person name="Morin E."/>
            <person name="Murat C."/>
            <person name="Nagy L.G."/>
            <person name="Nolan M."/>
            <person name="Ohm R.A."/>
            <person name="Patyshakuliyeva A."/>
            <person name="Rokas A."/>
            <person name="Ruiz-Duenas F.J."/>
            <person name="Sabat G."/>
            <person name="Salamov A."/>
            <person name="Samejima M."/>
            <person name="Schmutz J."/>
            <person name="Slot J.C."/>
            <person name="St John F."/>
            <person name="Stenlid J."/>
            <person name="Sun H."/>
            <person name="Sun S."/>
            <person name="Syed K."/>
            <person name="Tsang A."/>
            <person name="Wiebenga A."/>
            <person name="Young D."/>
            <person name="Pisabarro A."/>
            <person name="Eastwood D.C."/>
            <person name="Martin F."/>
            <person name="Cullen D."/>
            <person name="Grigoriev I.V."/>
            <person name="Hibbett D.S."/>
        </authorList>
    </citation>
    <scope>NUCLEOTIDE SEQUENCE [LARGE SCALE GENOMIC DNA]</scope>
    <source>
        <strain evidence="4">RWD-64-598 SS2</strain>
    </source>
</reference>
<sequence length="636" mass="68819">MLVHHSQRQFPYATLHSTIESVHSRDESGYLLADLERPSPSTSEQWHHNSNHSLGSLSSDNRENIKRQSHSNIRLLALATGQLVIFGLGWGFVGSLIQRSSIPLPDNLAHLVYSEPSATTFVVSILASIISTISVRIYSLSVCLALTSKLHRQATPLLFFGFSVRASTGKMFFSMKHPTWTWTSIVLMVLLASLGSGWTSLLNPTVILLSEHIRGNELDIKSPTFSYLLKNNSVLQGPLAGHSAGGSRLNVPSFFSLNGATYNISTGGILPSIQSSVDSVGNPPTSGLQFDVGSTRVNTTSFNTTGLSQNFTMTQQGLTAHVNCSEASPDSFSVDEVLTVPPSYRIYSATAYCNRSLDYVANGPYYSGGGNAAGSECRYSFIPNTTCTVTPTITTVVAQYNDRIITPTTSNSSKSYAVGQYNPSALAFLASVVQWFGGNAQNLVSISVGDSVYVLRSMQNQTNLQSSNGTNQTLSYMILVRCFMTLASKYPENMNLAEQEDYWRGVVEFGGTYLRSGFSTVGSELSEDMLTPISGDVTTLTMGWSYRPKSTLAALVPQTLITLFTLIALAAVRRDAGALHDSVDVTDVSDVVLSTTAGRSGLQGVTAGKEKQKRLEEETVRLKEVDDGRKMLTLGN</sequence>
<keyword evidence="2" id="KW-0812">Transmembrane</keyword>
<keyword evidence="4" id="KW-1185">Reference proteome</keyword>
<keyword evidence="2" id="KW-1133">Transmembrane helix</keyword>
<name>R7SDV4_CONPW</name>
<dbReference type="GeneID" id="19202362"/>
<gene>
    <name evidence="3" type="ORF">CONPUDRAFT_147724</name>
</gene>
<keyword evidence="2" id="KW-0472">Membrane</keyword>
<feature type="transmembrane region" description="Helical" evidence="2">
    <location>
        <begin position="75"/>
        <end position="98"/>
    </location>
</feature>
<dbReference type="AlphaFoldDB" id="R7SDV4"/>
<dbReference type="OrthoDB" id="3351168at2759"/>
<proteinExistence type="predicted"/>
<evidence type="ECO:0000256" key="1">
    <source>
        <dbReference type="SAM" id="MobiDB-lite"/>
    </source>
</evidence>
<feature type="region of interest" description="Disordered" evidence="1">
    <location>
        <begin position="37"/>
        <end position="61"/>
    </location>
</feature>
<accession>R7SDV4</accession>
<evidence type="ECO:0000313" key="3">
    <source>
        <dbReference type="EMBL" id="EIW74348.1"/>
    </source>
</evidence>
<evidence type="ECO:0000256" key="2">
    <source>
        <dbReference type="SAM" id="Phobius"/>
    </source>
</evidence>
<dbReference type="KEGG" id="cput:CONPUDRAFT_147724"/>
<feature type="transmembrane region" description="Helical" evidence="2">
    <location>
        <begin position="118"/>
        <end position="146"/>
    </location>
</feature>
<feature type="transmembrane region" description="Helical" evidence="2">
    <location>
        <begin position="180"/>
        <end position="201"/>
    </location>
</feature>
<organism evidence="3 4">
    <name type="scientific">Coniophora puteana (strain RWD-64-598)</name>
    <name type="common">Brown rot fungus</name>
    <dbReference type="NCBI Taxonomy" id="741705"/>
    <lineage>
        <taxon>Eukaryota</taxon>
        <taxon>Fungi</taxon>
        <taxon>Dikarya</taxon>
        <taxon>Basidiomycota</taxon>
        <taxon>Agaricomycotina</taxon>
        <taxon>Agaricomycetes</taxon>
        <taxon>Agaricomycetidae</taxon>
        <taxon>Boletales</taxon>
        <taxon>Coniophorineae</taxon>
        <taxon>Coniophoraceae</taxon>
        <taxon>Coniophora</taxon>
    </lineage>
</organism>